<dbReference type="InterPro" id="IPR036259">
    <property type="entry name" value="MFS_trans_sf"/>
</dbReference>
<reference evidence="10 11" key="1">
    <citation type="submission" date="2014-04" db="EMBL/GenBank/DDBJ databases">
        <authorList>
            <consortium name="DOE Joint Genome Institute"/>
            <person name="Kuo A."/>
            <person name="Tarkka M."/>
            <person name="Buscot F."/>
            <person name="Kohler A."/>
            <person name="Nagy L.G."/>
            <person name="Floudas D."/>
            <person name="Copeland A."/>
            <person name="Barry K.W."/>
            <person name="Cichocki N."/>
            <person name="Veneault-Fourrey C."/>
            <person name="LaButti K."/>
            <person name="Lindquist E.A."/>
            <person name="Lipzen A."/>
            <person name="Lundell T."/>
            <person name="Morin E."/>
            <person name="Murat C."/>
            <person name="Sun H."/>
            <person name="Tunlid A."/>
            <person name="Henrissat B."/>
            <person name="Grigoriev I.V."/>
            <person name="Hibbett D.S."/>
            <person name="Martin F."/>
            <person name="Nordberg H.P."/>
            <person name="Cantor M.N."/>
            <person name="Hua S.X."/>
        </authorList>
    </citation>
    <scope>NUCLEOTIDE SEQUENCE [LARGE SCALE GENOMIC DNA]</scope>
    <source>
        <strain evidence="10 11">F 1598</strain>
    </source>
</reference>
<dbReference type="Proteomes" id="UP000054166">
    <property type="component" value="Unassembled WGS sequence"/>
</dbReference>
<dbReference type="Gene3D" id="2.130.10.10">
    <property type="entry name" value="YVTN repeat-like/Quinoprotein amine dehydrogenase"/>
    <property type="match status" value="1"/>
</dbReference>
<dbReference type="PANTHER" id="PTHR23502:SF22">
    <property type="entry name" value="MAJOR FACILITATOR SUPERFAMILY (MFS) PROFILE DOMAIN-CONTAINING PROTEIN"/>
    <property type="match status" value="1"/>
</dbReference>
<dbReference type="AlphaFoldDB" id="A0A0C3FPV2"/>
<keyword evidence="11" id="KW-1185">Reference proteome</keyword>
<dbReference type="PROSITE" id="PS50082">
    <property type="entry name" value="WD_REPEATS_2"/>
    <property type="match status" value="1"/>
</dbReference>
<dbReference type="PROSITE" id="PS00678">
    <property type="entry name" value="WD_REPEATS_1"/>
    <property type="match status" value="1"/>
</dbReference>
<keyword evidence="3 9" id="KW-0812">Transmembrane</keyword>
<dbReference type="OrthoDB" id="2533084at2759"/>
<reference evidence="11" key="2">
    <citation type="submission" date="2015-01" db="EMBL/GenBank/DDBJ databases">
        <title>Evolutionary Origins and Diversification of the Mycorrhizal Mutualists.</title>
        <authorList>
            <consortium name="DOE Joint Genome Institute"/>
            <consortium name="Mycorrhizal Genomics Consortium"/>
            <person name="Kohler A."/>
            <person name="Kuo A."/>
            <person name="Nagy L.G."/>
            <person name="Floudas D."/>
            <person name="Copeland A."/>
            <person name="Barry K.W."/>
            <person name="Cichocki N."/>
            <person name="Veneault-Fourrey C."/>
            <person name="LaButti K."/>
            <person name="Lindquist E.A."/>
            <person name="Lipzen A."/>
            <person name="Lundell T."/>
            <person name="Morin E."/>
            <person name="Murat C."/>
            <person name="Riley R."/>
            <person name="Ohm R."/>
            <person name="Sun H."/>
            <person name="Tunlid A."/>
            <person name="Henrissat B."/>
            <person name="Grigoriev I.V."/>
            <person name="Hibbett D.S."/>
            <person name="Martin F."/>
        </authorList>
    </citation>
    <scope>NUCLEOTIDE SEQUENCE [LARGE SCALE GENOMIC DNA]</scope>
    <source>
        <strain evidence="11">F 1598</strain>
    </source>
</reference>
<evidence type="ECO:0000256" key="7">
    <source>
        <dbReference type="PROSITE-ProRule" id="PRU00221"/>
    </source>
</evidence>
<dbReference type="HOGENOM" id="CLU_008455_13_8_1"/>
<proteinExistence type="predicted"/>
<keyword evidence="4" id="KW-0677">Repeat</keyword>
<keyword evidence="2 7" id="KW-0853">WD repeat</keyword>
<accession>A0A0C3FPV2</accession>
<dbReference type="Pfam" id="PF07690">
    <property type="entry name" value="MFS_1"/>
    <property type="match status" value="1"/>
</dbReference>
<dbReference type="InterPro" id="IPR019775">
    <property type="entry name" value="WD40_repeat_CS"/>
</dbReference>
<keyword evidence="5 9" id="KW-1133">Transmembrane helix</keyword>
<feature type="region of interest" description="Disordered" evidence="8">
    <location>
        <begin position="1"/>
        <end position="22"/>
    </location>
</feature>
<dbReference type="GO" id="GO:0022857">
    <property type="term" value="F:transmembrane transporter activity"/>
    <property type="evidence" value="ECO:0007669"/>
    <property type="project" value="InterPro"/>
</dbReference>
<gene>
    <name evidence="10" type="ORF">PILCRDRAFT_5204</name>
</gene>
<evidence type="ECO:0000256" key="6">
    <source>
        <dbReference type="ARBA" id="ARBA00023136"/>
    </source>
</evidence>
<organism evidence="10 11">
    <name type="scientific">Piloderma croceum (strain F 1598)</name>
    <dbReference type="NCBI Taxonomy" id="765440"/>
    <lineage>
        <taxon>Eukaryota</taxon>
        <taxon>Fungi</taxon>
        <taxon>Dikarya</taxon>
        <taxon>Basidiomycota</taxon>
        <taxon>Agaricomycotina</taxon>
        <taxon>Agaricomycetes</taxon>
        <taxon>Agaricomycetidae</taxon>
        <taxon>Atheliales</taxon>
        <taxon>Atheliaceae</taxon>
        <taxon>Piloderma</taxon>
    </lineage>
</organism>
<dbReference type="Gene3D" id="1.20.1250.20">
    <property type="entry name" value="MFS general substrate transporter like domains"/>
    <property type="match status" value="1"/>
</dbReference>
<evidence type="ECO:0000313" key="11">
    <source>
        <dbReference type="Proteomes" id="UP000054166"/>
    </source>
</evidence>
<feature type="transmembrane region" description="Helical" evidence="9">
    <location>
        <begin position="222"/>
        <end position="242"/>
    </location>
</feature>
<dbReference type="GO" id="GO:0005886">
    <property type="term" value="C:plasma membrane"/>
    <property type="evidence" value="ECO:0007669"/>
    <property type="project" value="TreeGrafter"/>
</dbReference>
<evidence type="ECO:0000256" key="3">
    <source>
        <dbReference type="ARBA" id="ARBA00022692"/>
    </source>
</evidence>
<feature type="transmembrane region" description="Helical" evidence="9">
    <location>
        <begin position="300"/>
        <end position="326"/>
    </location>
</feature>
<comment type="subcellular location">
    <subcellularLocation>
        <location evidence="1">Membrane</location>
        <topology evidence="1">Multi-pass membrane protein</topology>
    </subcellularLocation>
</comment>
<evidence type="ECO:0000256" key="5">
    <source>
        <dbReference type="ARBA" id="ARBA00022989"/>
    </source>
</evidence>
<dbReference type="InterPro" id="IPR011701">
    <property type="entry name" value="MFS"/>
</dbReference>
<feature type="transmembrane region" description="Helical" evidence="9">
    <location>
        <begin position="338"/>
        <end position="362"/>
    </location>
</feature>
<dbReference type="InterPro" id="IPR001680">
    <property type="entry name" value="WD40_rpt"/>
</dbReference>
<protein>
    <submittedName>
        <fullName evidence="10">Uncharacterized protein</fullName>
    </submittedName>
</protein>
<keyword evidence="6 9" id="KW-0472">Membrane</keyword>
<evidence type="ECO:0000256" key="4">
    <source>
        <dbReference type="ARBA" id="ARBA00022737"/>
    </source>
</evidence>
<feature type="transmembrane region" description="Helical" evidence="9">
    <location>
        <begin position="410"/>
        <end position="435"/>
    </location>
</feature>
<evidence type="ECO:0000256" key="8">
    <source>
        <dbReference type="SAM" id="MobiDB-lite"/>
    </source>
</evidence>
<feature type="transmembrane region" description="Helical" evidence="9">
    <location>
        <begin position="193"/>
        <end position="215"/>
    </location>
</feature>
<dbReference type="Pfam" id="PF00400">
    <property type="entry name" value="WD40"/>
    <property type="match status" value="1"/>
</dbReference>
<sequence length="549" mass="60019">MSAQSANGNGVEKINEQPESQIDLLSYHEQHAGRHVVDPQQAKVEFGEILASKLKLTSDGTKVLWPQPTDDPEDPQNWTNRRKTVQLIVITLASTVPDFDGGIGIVGVFALAKQYHTTTGVINDLTASWSIFLLGATIEMFYPQRSTLTIAGFGGIFAVMLMRKFGRLPVLFWSQGLYVVTDIYPFHSQARMLSVWTMGFLISPSLSPLAFGFLIARTTWRWAYGIGCLYGLAIVLLIAGFLEETMYDRTVKPIPLRPSTGMRYRIESLVGITGIYMAKYRPSWYEIILSPFNVLWRPHLLGALIFEGVLFGFSIGVFVTLAVFFGSPPPVGLGLTPFAISGLYGTVTVSILIGELICRYLNDWIMGVTIRRNKGVHEAESRLWACYLAVALYVCGFVVLGISIQYKLTIGAVIMGWGIASVAVMINTVAVYAYCTDCFPKRQGEISALTHLARTLGGFSVAYFQVPWATKDGAVQTFGVEAAIVSGSGDKTIRVWDVVSGTEVLSAMRGHGDSSAAFSVNGFQIESGSDDYSLRVWNAASGTEALPAL</sequence>
<dbReference type="InParanoid" id="A0A0C3FPV2"/>
<dbReference type="SUPFAM" id="SSF50978">
    <property type="entry name" value="WD40 repeat-like"/>
    <property type="match status" value="1"/>
</dbReference>
<dbReference type="EMBL" id="KN832983">
    <property type="protein sequence ID" value="KIM86145.1"/>
    <property type="molecule type" value="Genomic_DNA"/>
</dbReference>
<dbReference type="SMART" id="SM00320">
    <property type="entry name" value="WD40"/>
    <property type="match status" value="2"/>
</dbReference>
<feature type="transmembrane region" description="Helical" evidence="9">
    <location>
        <begin position="383"/>
        <end position="404"/>
    </location>
</feature>
<dbReference type="SUPFAM" id="SSF103473">
    <property type="entry name" value="MFS general substrate transporter"/>
    <property type="match status" value="1"/>
</dbReference>
<evidence type="ECO:0000256" key="2">
    <source>
        <dbReference type="ARBA" id="ARBA00022574"/>
    </source>
</evidence>
<evidence type="ECO:0000313" key="10">
    <source>
        <dbReference type="EMBL" id="KIM86145.1"/>
    </source>
</evidence>
<dbReference type="InterPro" id="IPR015943">
    <property type="entry name" value="WD40/YVTN_repeat-like_dom_sf"/>
</dbReference>
<dbReference type="STRING" id="765440.A0A0C3FPV2"/>
<evidence type="ECO:0000256" key="1">
    <source>
        <dbReference type="ARBA" id="ARBA00004141"/>
    </source>
</evidence>
<dbReference type="InterPro" id="IPR036322">
    <property type="entry name" value="WD40_repeat_dom_sf"/>
</dbReference>
<evidence type="ECO:0000256" key="9">
    <source>
        <dbReference type="SAM" id="Phobius"/>
    </source>
</evidence>
<feature type="repeat" description="WD" evidence="7">
    <location>
        <begin position="484"/>
        <end position="506"/>
    </location>
</feature>
<dbReference type="PANTHER" id="PTHR23502">
    <property type="entry name" value="MAJOR FACILITATOR SUPERFAMILY"/>
    <property type="match status" value="1"/>
</dbReference>
<name>A0A0C3FPV2_PILCF</name>